<sequence>MSGRGRGRGRGRGSAPQSISQQFLLRSAQEAGFDVRNLRALNHSSSIFPDLEWHSSGERRLHDGELTSGDLASKVDGAASGVAVKQEGGASSHKAEDTGAQRTPQQIYLISKSREMHHRFQTSVFYVRSSKEVPDVVRYTDRFLPPANIDSGAVLSHCLGGRKRTRAGVFVPEELCGGQRRIIRRDGQEERNKKLKELNLEDLAKKIQSEGGDVVNEDEEKAEEGDEEAYYEEDGEESDGADYVQNYYESEGDESKGSDGEPTF</sequence>
<dbReference type="PANTHER" id="PTHR15367:SF2">
    <property type="entry name" value="DNA-DIRECTED RNA POLYMERASE III SUBUNIT"/>
    <property type="match status" value="1"/>
</dbReference>
<feature type="region of interest" description="Disordered" evidence="4">
    <location>
        <begin position="1"/>
        <end position="23"/>
    </location>
</feature>
<dbReference type="InterPro" id="IPR024661">
    <property type="entry name" value="RNA_pol_III_Rpc31"/>
</dbReference>
<accession>A0ABD3QKW4</accession>
<evidence type="ECO:0000256" key="1">
    <source>
        <dbReference type="ARBA" id="ARBA00004123"/>
    </source>
</evidence>
<evidence type="ECO:0000313" key="5">
    <source>
        <dbReference type="EMBL" id="KAL3801057.1"/>
    </source>
</evidence>
<feature type="region of interest" description="Disordered" evidence="4">
    <location>
        <begin position="206"/>
        <end position="264"/>
    </location>
</feature>
<evidence type="ECO:0000313" key="6">
    <source>
        <dbReference type="Proteomes" id="UP001516023"/>
    </source>
</evidence>
<protein>
    <recommendedName>
        <fullName evidence="7">DNA-directed RNA polymerase III subunit</fullName>
    </recommendedName>
</protein>
<evidence type="ECO:0000256" key="2">
    <source>
        <dbReference type="ARBA" id="ARBA00008352"/>
    </source>
</evidence>
<dbReference type="AlphaFoldDB" id="A0ABD3QKW4"/>
<dbReference type="EMBL" id="JABMIG020000029">
    <property type="protein sequence ID" value="KAL3801057.1"/>
    <property type="molecule type" value="Genomic_DNA"/>
</dbReference>
<evidence type="ECO:0000256" key="4">
    <source>
        <dbReference type="SAM" id="MobiDB-lite"/>
    </source>
</evidence>
<feature type="compositionally biased region" description="Basic residues" evidence="4">
    <location>
        <begin position="1"/>
        <end position="11"/>
    </location>
</feature>
<dbReference type="GO" id="GO:0005634">
    <property type="term" value="C:nucleus"/>
    <property type="evidence" value="ECO:0007669"/>
    <property type="project" value="UniProtKB-SubCell"/>
</dbReference>
<dbReference type="PANTHER" id="PTHR15367">
    <property type="entry name" value="DNA-DIRECTED RNA POLYMERASE III"/>
    <property type="match status" value="1"/>
</dbReference>
<keyword evidence="3" id="KW-0539">Nucleus</keyword>
<dbReference type="Proteomes" id="UP001516023">
    <property type="component" value="Unassembled WGS sequence"/>
</dbReference>
<proteinExistence type="inferred from homology"/>
<evidence type="ECO:0008006" key="7">
    <source>
        <dbReference type="Google" id="ProtNLM"/>
    </source>
</evidence>
<comment type="caution">
    <text evidence="5">The sequence shown here is derived from an EMBL/GenBank/DDBJ whole genome shotgun (WGS) entry which is preliminary data.</text>
</comment>
<reference evidence="5 6" key="1">
    <citation type="journal article" date="2020" name="G3 (Bethesda)">
        <title>Improved Reference Genome for Cyclotella cryptica CCMP332, a Model for Cell Wall Morphogenesis, Salinity Adaptation, and Lipid Production in Diatoms (Bacillariophyta).</title>
        <authorList>
            <person name="Roberts W.R."/>
            <person name="Downey K.M."/>
            <person name="Ruck E.C."/>
            <person name="Traller J.C."/>
            <person name="Alverson A.J."/>
        </authorList>
    </citation>
    <scope>NUCLEOTIDE SEQUENCE [LARGE SCALE GENOMIC DNA]</scope>
    <source>
        <strain evidence="5 6">CCMP332</strain>
    </source>
</reference>
<feature type="region of interest" description="Disordered" evidence="4">
    <location>
        <begin position="82"/>
        <end position="104"/>
    </location>
</feature>
<organism evidence="5 6">
    <name type="scientific">Cyclotella cryptica</name>
    <dbReference type="NCBI Taxonomy" id="29204"/>
    <lineage>
        <taxon>Eukaryota</taxon>
        <taxon>Sar</taxon>
        <taxon>Stramenopiles</taxon>
        <taxon>Ochrophyta</taxon>
        <taxon>Bacillariophyta</taxon>
        <taxon>Coscinodiscophyceae</taxon>
        <taxon>Thalassiosirophycidae</taxon>
        <taxon>Stephanodiscales</taxon>
        <taxon>Stephanodiscaceae</taxon>
        <taxon>Cyclotella</taxon>
    </lineage>
</organism>
<feature type="compositionally biased region" description="Acidic residues" evidence="4">
    <location>
        <begin position="215"/>
        <end position="240"/>
    </location>
</feature>
<gene>
    <name evidence="5" type="ORF">HJC23_002350</name>
</gene>
<evidence type="ECO:0000256" key="3">
    <source>
        <dbReference type="ARBA" id="ARBA00023242"/>
    </source>
</evidence>
<name>A0ABD3QKW4_9STRA</name>
<comment type="similarity">
    <text evidence="2">Belongs to the eukaryotic RPC7 RNA polymerase subunit family.</text>
</comment>
<feature type="compositionally biased region" description="Basic and acidic residues" evidence="4">
    <location>
        <begin position="253"/>
        <end position="264"/>
    </location>
</feature>
<keyword evidence="6" id="KW-1185">Reference proteome</keyword>
<comment type="subcellular location">
    <subcellularLocation>
        <location evidence="1">Nucleus</location>
    </subcellularLocation>
</comment>